<keyword evidence="1" id="KW-0255">Endonuclease</keyword>
<dbReference type="SUPFAM" id="SSF56281">
    <property type="entry name" value="Metallo-hydrolase/oxidoreductase"/>
    <property type="match status" value="1"/>
</dbReference>
<dbReference type="EMBL" id="JXYS01000087">
    <property type="protein sequence ID" value="KJF16360.1"/>
    <property type="molecule type" value="Genomic_DNA"/>
</dbReference>
<comment type="caution">
    <text evidence="3">The sequence shown here is derived from an EMBL/GenBank/DDBJ whole genome shotgun (WGS) entry which is preliminary data.</text>
</comment>
<organism evidence="3 4">
    <name type="scientific">Acidithrix ferrooxidans</name>
    <dbReference type="NCBI Taxonomy" id="1280514"/>
    <lineage>
        <taxon>Bacteria</taxon>
        <taxon>Bacillati</taxon>
        <taxon>Actinomycetota</taxon>
        <taxon>Acidimicrobiia</taxon>
        <taxon>Acidimicrobiales</taxon>
        <taxon>Acidimicrobiaceae</taxon>
        <taxon>Acidithrix</taxon>
    </lineage>
</organism>
<sequence length="247" mass="26741">MKLTICGSAGSYGAPLRACSSYLVTSERSNLLMDLGNGSFSNFLAVSETSLLSGVFISHRHHDHLADLVSLFHFMKFVPGAKVDKLPLLATAVTYEALCNLTGLALAEVFDFRKIDVNSKILLGDLELTFCETDHVDGTLGIKITESDGRTIVYSADSAYCDSLVALAQNADILLAESTWIERPRWSSRGIHMDALEVGELGEAAGVARLVITHVAYPNDPNQARQVASTKYSGEILIANDFDVIEV</sequence>
<dbReference type="AlphaFoldDB" id="A0A0D8HEI9"/>
<dbReference type="EC" id="3.1.-.-" evidence="3"/>
<evidence type="ECO:0000256" key="1">
    <source>
        <dbReference type="ARBA" id="ARBA00022759"/>
    </source>
</evidence>
<dbReference type="Proteomes" id="UP000032360">
    <property type="component" value="Unassembled WGS sequence"/>
</dbReference>
<proteinExistence type="predicted"/>
<dbReference type="RefSeq" id="WP_052606488.1">
    <property type="nucleotide sequence ID" value="NZ_JXYS01000087.1"/>
</dbReference>
<dbReference type="InterPro" id="IPR001279">
    <property type="entry name" value="Metallo-B-lactamas"/>
</dbReference>
<feature type="domain" description="Metallo-beta-lactamase" evidence="2">
    <location>
        <begin position="49"/>
        <end position="214"/>
    </location>
</feature>
<dbReference type="OrthoDB" id="9800940at2"/>
<reference evidence="3 4" key="1">
    <citation type="submission" date="2015-01" db="EMBL/GenBank/DDBJ databases">
        <title>Draft genome of the acidophilic iron oxidizer Acidithrix ferrooxidans strain Py-F3.</title>
        <authorList>
            <person name="Poehlein A."/>
            <person name="Eisen S."/>
            <person name="Schloemann M."/>
            <person name="Johnson B.D."/>
            <person name="Daniel R."/>
            <person name="Muehling M."/>
        </authorList>
    </citation>
    <scope>NUCLEOTIDE SEQUENCE [LARGE SCALE GENOMIC DNA]</scope>
    <source>
        <strain evidence="3 4">Py-F3</strain>
    </source>
</reference>
<dbReference type="PANTHER" id="PTHR46018">
    <property type="entry name" value="ZINC PHOSPHODIESTERASE ELAC PROTEIN 1"/>
    <property type="match status" value="1"/>
</dbReference>
<dbReference type="STRING" id="1280514.AXFE_28050"/>
<accession>A0A0D8HEI9</accession>
<dbReference type="Pfam" id="PF12706">
    <property type="entry name" value="Lactamase_B_2"/>
    <property type="match status" value="1"/>
</dbReference>
<protein>
    <submittedName>
        <fullName evidence="3">Ribonuclease</fullName>
        <ecNumber evidence="3">3.1.-.-</ecNumber>
    </submittedName>
</protein>
<dbReference type="GO" id="GO:0042781">
    <property type="term" value="F:3'-tRNA processing endoribonuclease activity"/>
    <property type="evidence" value="ECO:0007669"/>
    <property type="project" value="TreeGrafter"/>
</dbReference>
<evidence type="ECO:0000313" key="3">
    <source>
        <dbReference type="EMBL" id="KJF16360.1"/>
    </source>
</evidence>
<name>A0A0D8HEI9_9ACTN</name>
<gene>
    <name evidence="3" type="ORF">AXFE_28050</name>
</gene>
<keyword evidence="4" id="KW-1185">Reference proteome</keyword>
<keyword evidence="1" id="KW-0540">Nuclease</keyword>
<evidence type="ECO:0000313" key="4">
    <source>
        <dbReference type="Proteomes" id="UP000032360"/>
    </source>
</evidence>
<evidence type="ECO:0000259" key="2">
    <source>
        <dbReference type="Pfam" id="PF12706"/>
    </source>
</evidence>
<dbReference type="PANTHER" id="PTHR46018:SF2">
    <property type="entry name" value="ZINC PHOSPHODIESTERASE ELAC PROTEIN 1"/>
    <property type="match status" value="1"/>
</dbReference>
<dbReference type="CDD" id="cd07716">
    <property type="entry name" value="RNaseZ_short-form-like_MBL-fold"/>
    <property type="match status" value="1"/>
</dbReference>
<dbReference type="InterPro" id="IPR036866">
    <property type="entry name" value="RibonucZ/Hydroxyglut_hydro"/>
</dbReference>
<keyword evidence="3" id="KW-0378">Hydrolase</keyword>
<dbReference type="Gene3D" id="3.60.15.10">
    <property type="entry name" value="Ribonuclease Z/Hydroxyacylglutathione hydrolase-like"/>
    <property type="match status" value="1"/>
</dbReference>